<comment type="function">
    <text evidence="9">Catalyzes the formation of dTDP-glucose, from dTTP and glucose 1-phosphate, as well as its pyrophosphorolysis.</text>
</comment>
<comment type="cofactor">
    <cofactor evidence="1">
        <name>Mg(2+)</name>
        <dbReference type="ChEBI" id="CHEBI:18420"/>
    </cofactor>
</comment>
<evidence type="ECO:0000256" key="7">
    <source>
        <dbReference type="ARBA" id="ARBA00022842"/>
    </source>
</evidence>
<evidence type="ECO:0000256" key="2">
    <source>
        <dbReference type="ARBA" id="ARBA00010480"/>
    </source>
</evidence>
<dbReference type="SUPFAM" id="SSF53448">
    <property type="entry name" value="Nucleotide-diphospho-sugar transferases"/>
    <property type="match status" value="1"/>
</dbReference>
<protein>
    <recommendedName>
        <fullName evidence="3 9">Glucose-1-phosphate thymidylyltransferase</fullName>
        <ecNumber evidence="3 9">2.7.7.24</ecNumber>
    </recommendedName>
</protein>
<evidence type="ECO:0000256" key="8">
    <source>
        <dbReference type="ARBA" id="ARBA00049336"/>
    </source>
</evidence>
<gene>
    <name evidence="11" type="ORF">SAMN06265377_3125</name>
</gene>
<dbReference type="Gene3D" id="3.90.550.10">
    <property type="entry name" value="Spore Coat Polysaccharide Biosynthesis Protein SpsA, Chain A"/>
    <property type="match status" value="1"/>
</dbReference>
<evidence type="ECO:0000313" key="12">
    <source>
        <dbReference type="Proteomes" id="UP000219048"/>
    </source>
</evidence>
<evidence type="ECO:0000256" key="3">
    <source>
        <dbReference type="ARBA" id="ARBA00012461"/>
    </source>
</evidence>
<proteinExistence type="inferred from homology"/>
<dbReference type="InterPro" id="IPR005907">
    <property type="entry name" value="G1P_thy_trans_s"/>
</dbReference>
<keyword evidence="12" id="KW-1185">Reference proteome</keyword>
<dbReference type="Pfam" id="PF00483">
    <property type="entry name" value="NTP_transferase"/>
    <property type="match status" value="1"/>
</dbReference>
<dbReference type="PANTHER" id="PTHR43532:SF1">
    <property type="entry name" value="GLUCOSE-1-PHOSPHATE THYMIDYLYLTRANSFERASE 1"/>
    <property type="match status" value="1"/>
</dbReference>
<dbReference type="RefSeq" id="WP_097046746.1">
    <property type="nucleotide sequence ID" value="NZ_OBEH01000005.1"/>
</dbReference>
<dbReference type="EMBL" id="OBEH01000005">
    <property type="protein sequence ID" value="SNZ01288.1"/>
    <property type="molecule type" value="Genomic_DNA"/>
</dbReference>
<accession>A0A285MVZ7</accession>
<evidence type="ECO:0000313" key="11">
    <source>
        <dbReference type="EMBL" id="SNZ01288.1"/>
    </source>
</evidence>
<dbReference type="InterPro" id="IPR005835">
    <property type="entry name" value="NTP_transferase_dom"/>
</dbReference>
<dbReference type="NCBIfam" id="TIGR01207">
    <property type="entry name" value="rmlA"/>
    <property type="match status" value="1"/>
</dbReference>
<dbReference type="OrthoDB" id="9803871at2"/>
<dbReference type="Proteomes" id="UP000219048">
    <property type="component" value="Unassembled WGS sequence"/>
</dbReference>
<evidence type="ECO:0000256" key="4">
    <source>
        <dbReference type="ARBA" id="ARBA00022679"/>
    </source>
</evidence>
<keyword evidence="5 9" id="KW-0548">Nucleotidyltransferase</keyword>
<keyword evidence="4 9" id="KW-0808">Transferase</keyword>
<comment type="similarity">
    <text evidence="2 9">Belongs to the glucose-1-phosphate thymidylyltransferase family.</text>
</comment>
<keyword evidence="7 9" id="KW-0460">Magnesium</keyword>
<evidence type="ECO:0000256" key="9">
    <source>
        <dbReference type="RuleBase" id="RU003706"/>
    </source>
</evidence>
<evidence type="ECO:0000256" key="1">
    <source>
        <dbReference type="ARBA" id="ARBA00001946"/>
    </source>
</evidence>
<evidence type="ECO:0000256" key="6">
    <source>
        <dbReference type="ARBA" id="ARBA00022723"/>
    </source>
</evidence>
<keyword evidence="6 9" id="KW-0479">Metal-binding</keyword>
<dbReference type="AlphaFoldDB" id="A0A285MVZ7"/>
<dbReference type="InterPro" id="IPR029044">
    <property type="entry name" value="Nucleotide-diphossugar_trans"/>
</dbReference>
<name>A0A285MVZ7_9FLAO</name>
<dbReference type="FunFam" id="3.90.550.10:FF:000023">
    <property type="entry name" value="Glucose-1-phosphate thymidylyltransferase"/>
    <property type="match status" value="1"/>
</dbReference>
<dbReference type="CDD" id="cd02538">
    <property type="entry name" value="G1P_TT_short"/>
    <property type="match status" value="1"/>
</dbReference>
<organism evidence="11 12">
    <name type="scientific">Flagellimonas pacifica</name>
    <dbReference type="NCBI Taxonomy" id="1247520"/>
    <lineage>
        <taxon>Bacteria</taxon>
        <taxon>Pseudomonadati</taxon>
        <taxon>Bacteroidota</taxon>
        <taxon>Flavobacteriia</taxon>
        <taxon>Flavobacteriales</taxon>
        <taxon>Flavobacteriaceae</taxon>
        <taxon>Flagellimonas</taxon>
    </lineage>
</organism>
<evidence type="ECO:0000259" key="10">
    <source>
        <dbReference type="Pfam" id="PF00483"/>
    </source>
</evidence>
<dbReference type="GO" id="GO:0008879">
    <property type="term" value="F:glucose-1-phosphate thymidylyltransferase activity"/>
    <property type="evidence" value="ECO:0007669"/>
    <property type="project" value="UniProtKB-EC"/>
</dbReference>
<evidence type="ECO:0000256" key="5">
    <source>
        <dbReference type="ARBA" id="ARBA00022695"/>
    </source>
</evidence>
<comment type="catalytic activity">
    <reaction evidence="8 9">
        <text>dTTP + alpha-D-glucose 1-phosphate + H(+) = dTDP-alpha-D-glucose + diphosphate</text>
        <dbReference type="Rhea" id="RHEA:15225"/>
        <dbReference type="ChEBI" id="CHEBI:15378"/>
        <dbReference type="ChEBI" id="CHEBI:33019"/>
        <dbReference type="ChEBI" id="CHEBI:37568"/>
        <dbReference type="ChEBI" id="CHEBI:57477"/>
        <dbReference type="ChEBI" id="CHEBI:58601"/>
        <dbReference type="EC" id="2.7.7.24"/>
    </reaction>
</comment>
<reference evidence="12" key="1">
    <citation type="submission" date="2017-09" db="EMBL/GenBank/DDBJ databases">
        <authorList>
            <person name="Varghese N."/>
            <person name="Submissions S."/>
        </authorList>
    </citation>
    <scope>NUCLEOTIDE SEQUENCE [LARGE SCALE GENOMIC DNA]</scope>
    <source>
        <strain evidence="12">DSM 25885</strain>
    </source>
</reference>
<dbReference type="EC" id="2.7.7.24" evidence="3 9"/>
<sequence>MKGIILAGGSGTRLHPITLAVSKQLMPVYDKPMIYYPLSTLIESGIWEILIISTPHDLPMFQHLLGDGRKYGCRFEYAVQDEPNGLAEAFIIGEKFIGDDKVALILGDNIFYGTGLEELLQSNNDPDGGIIYAYHVNDPERYGVVEFNEEGKVISIEEKPKKPKSNYAVPGIYFYDNEVVEIAKNILPSARGELEITDINQEYLRRGKLKVSIMDRGTAWLDTGTFQSLMQASQFVQVIEERQGLKIGAIESSAYKMGFITKNQFKKLTEPFLKSGYSKRLLEVLT</sequence>
<feature type="domain" description="Nucleotidyl transferase" evidence="10">
    <location>
        <begin position="2"/>
        <end position="236"/>
    </location>
</feature>
<dbReference type="PANTHER" id="PTHR43532">
    <property type="entry name" value="GLUCOSE-1-PHOSPHATE THYMIDYLYLTRANSFERASE"/>
    <property type="match status" value="1"/>
</dbReference>
<dbReference type="GO" id="GO:0046872">
    <property type="term" value="F:metal ion binding"/>
    <property type="evidence" value="ECO:0007669"/>
    <property type="project" value="UniProtKB-KW"/>
</dbReference>